<reference evidence="3 4" key="1">
    <citation type="submission" date="2014-03" db="EMBL/GenBank/DDBJ databases">
        <authorList>
            <person name="Warren W."/>
            <person name="Wilson R.K."/>
        </authorList>
    </citation>
    <scope>NUCLEOTIDE SEQUENCE</scope>
</reference>
<dbReference type="eggNOG" id="ENOG502RWC0">
    <property type="taxonomic scope" value="Eukaryota"/>
</dbReference>
<evidence type="ECO:0000256" key="1">
    <source>
        <dbReference type="SAM" id="MobiDB-lite"/>
    </source>
</evidence>
<protein>
    <submittedName>
        <fullName evidence="3">Uncharacterized protein</fullName>
    </submittedName>
</protein>
<keyword evidence="4" id="KW-1185">Reference proteome</keyword>
<accession>A0A0D9QW09</accession>
<feature type="region of interest" description="Disordered" evidence="1">
    <location>
        <begin position="62"/>
        <end position="86"/>
    </location>
</feature>
<sequence>MRATAFFAPSLVLAVSLELTHPDANSPSECRGDETLTGQFNLYMGDKLEGKTNGRRVKRKLNDRANTPNSNPGGYRRVNNDRYEFV</sequence>
<evidence type="ECO:0000256" key="2">
    <source>
        <dbReference type="SAM" id="SignalP"/>
    </source>
</evidence>
<keyword evidence="2" id="KW-0732">Signal</keyword>
<dbReference type="Proteomes" id="UP000029965">
    <property type="component" value="Chromosome 6"/>
</dbReference>
<name>A0A0D9QW09_CHLSB</name>
<dbReference type="Ensembl" id="ENSCSAT00000002220.1">
    <property type="protein sequence ID" value="ENSCSAP00000000548.1"/>
    <property type="gene ID" value="ENSCSAG00000004191.1"/>
</dbReference>
<dbReference type="Bgee" id="ENSCSAG00000004191">
    <property type="expression patterns" value="Expressed in caudate nucleus and 7 other cell types or tissues"/>
</dbReference>
<reference evidence="3" key="3">
    <citation type="submission" date="2025-09" db="UniProtKB">
        <authorList>
            <consortium name="Ensembl"/>
        </authorList>
    </citation>
    <scope>IDENTIFICATION</scope>
</reference>
<proteinExistence type="predicted"/>
<dbReference type="EMBL" id="AQIB01134507">
    <property type="status" value="NOT_ANNOTATED_CDS"/>
    <property type="molecule type" value="Genomic_DNA"/>
</dbReference>
<dbReference type="AlphaFoldDB" id="A0A0D9QW09"/>
<feature type="chain" id="PRO_5002344365" evidence="2">
    <location>
        <begin position="23"/>
        <end position="86"/>
    </location>
</feature>
<reference evidence="3" key="2">
    <citation type="submission" date="2025-08" db="UniProtKB">
        <authorList>
            <consortium name="Ensembl"/>
        </authorList>
    </citation>
    <scope>IDENTIFICATION</scope>
</reference>
<organism evidence="3 4">
    <name type="scientific">Chlorocebus sabaeus</name>
    <name type="common">Green monkey</name>
    <name type="synonym">Simia sabaea</name>
    <dbReference type="NCBI Taxonomy" id="60711"/>
    <lineage>
        <taxon>Eukaryota</taxon>
        <taxon>Metazoa</taxon>
        <taxon>Chordata</taxon>
        <taxon>Craniata</taxon>
        <taxon>Vertebrata</taxon>
        <taxon>Euteleostomi</taxon>
        <taxon>Mammalia</taxon>
        <taxon>Eutheria</taxon>
        <taxon>Euarchontoglires</taxon>
        <taxon>Primates</taxon>
        <taxon>Haplorrhini</taxon>
        <taxon>Catarrhini</taxon>
        <taxon>Cercopithecidae</taxon>
        <taxon>Cercopithecinae</taxon>
        <taxon>Chlorocebus</taxon>
    </lineage>
</organism>
<evidence type="ECO:0000313" key="3">
    <source>
        <dbReference type="Ensembl" id="ENSCSAP00000000548.1"/>
    </source>
</evidence>
<evidence type="ECO:0000313" key="4">
    <source>
        <dbReference type="Proteomes" id="UP000029965"/>
    </source>
</evidence>
<feature type="signal peptide" evidence="2">
    <location>
        <begin position="1"/>
        <end position="22"/>
    </location>
</feature>
<dbReference type="GeneTree" id="ENSGT00760000120432"/>